<feature type="transmembrane region" description="Helical" evidence="6">
    <location>
        <begin position="110"/>
        <end position="143"/>
    </location>
</feature>
<dbReference type="PANTHER" id="PTHR42723:SF1">
    <property type="entry name" value="CHLOROPHYLL SYNTHASE, CHLOROPLASTIC"/>
    <property type="match status" value="1"/>
</dbReference>
<feature type="transmembrane region" description="Helical" evidence="6">
    <location>
        <begin position="155"/>
        <end position="174"/>
    </location>
</feature>
<keyword evidence="5 6" id="KW-0472">Membrane</keyword>
<dbReference type="GO" id="GO:0016020">
    <property type="term" value="C:membrane"/>
    <property type="evidence" value="ECO:0007669"/>
    <property type="project" value="UniProtKB-SubCell"/>
</dbReference>
<keyword evidence="3 6" id="KW-0812">Transmembrane</keyword>
<feature type="transmembrane region" description="Helical" evidence="6">
    <location>
        <begin position="226"/>
        <end position="246"/>
    </location>
</feature>
<comment type="subcellular location">
    <subcellularLocation>
        <location evidence="1">Membrane</location>
        <topology evidence="1">Multi-pass membrane protein</topology>
    </subcellularLocation>
</comment>
<evidence type="ECO:0000256" key="4">
    <source>
        <dbReference type="ARBA" id="ARBA00022989"/>
    </source>
</evidence>
<feature type="transmembrane region" description="Helical" evidence="6">
    <location>
        <begin position="278"/>
        <end position="299"/>
    </location>
</feature>
<dbReference type="Pfam" id="PF01040">
    <property type="entry name" value="UbiA"/>
    <property type="match status" value="1"/>
</dbReference>
<dbReference type="InterPro" id="IPR050475">
    <property type="entry name" value="Prenyltransferase_related"/>
</dbReference>
<dbReference type="GO" id="GO:0016765">
    <property type="term" value="F:transferase activity, transferring alkyl or aryl (other than methyl) groups"/>
    <property type="evidence" value="ECO:0007669"/>
    <property type="project" value="InterPro"/>
</dbReference>
<dbReference type="EMBL" id="BHZE01000023">
    <property type="protein sequence ID" value="GCD78424.1"/>
    <property type="molecule type" value="Genomic_DNA"/>
</dbReference>
<dbReference type="OrthoDB" id="1142538at2"/>
<evidence type="ECO:0000256" key="3">
    <source>
        <dbReference type="ARBA" id="ARBA00022692"/>
    </source>
</evidence>
<keyword evidence="7" id="KW-0830">Ubiquinone</keyword>
<evidence type="ECO:0000256" key="1">
    <source>
        <dbReference type="ARBA" id="ARBA00004141"/>
    </source>
</evidence>
<comment type="caution">
    <text evidence="7">The sequence shown here is derived from an EMBL/GenBank/DDBJ whole genome shotgun (WGS) entry which is preliminary data.</text>
</comment>
<keyword evidence="8" id="KW-1185">Reference proteome</keyword>
<evidence type="ECO:0000313" key="7">
    <source>
        <dbReference type="EMBL" id="GCD78424.1"/>
    </source>
</evidence>
<dbReference type="Proteomes" id="UP000286715">
    <property type="component" value="Unassembled WGS sequence"/>
</dbReference>
<evidence type="ECO:0000313" key="8">
    <source>
        <dbReference type="Proteomes" id="UP000286715"/>
    </source>
</evidence>
<organism evidence="7 8">
    <name type="scientific">Thermaurantimonas aggregans</name>
    <dbReference type="NCBI Taxonomy" id="2173829"/>
    <lineage>
        <taxon>Bacteria</taxon>
        <taxon>Pseudomonadati</taxon>
        <taxon>Bacteroidota</taxon>
        <taxon>Flavobacteriia</taxon>
        <taxon>Flavobacteriales</taxon>
        <taxon>Schleiferiaceae</taxon>
        <taxon>Thermaurantimonas</taxon>
    </lineage>
</organism>
<dbReference type="PANTHER" id="PTHR42723">
    <property type="entry name" value="CHLOROPHYLL SYNTHASE"/>
    <property type="match status" value="1"/>
</dbReference>
<name>A0A401XN20_9FLAO</name>
<proteinExistence type="predicted"/>
<evidence type="ECO:0000256" key="6">
    <source>
        <dbReference type="SAM" id="Phobius"/>
    </source>
</evidence>
<keyword evidence="2" id="KW-1003">Cell membrane</keyword>
<reference evidence="7 8" key="1">
    <citation type="submission" date="2018-11" db="EMBL/GenBank/DDBJ databases">
        <title>Schleiferia aggregans sp. nov., a moderately thermophilic heterotrophic bacterium isolated from microbial mats at a terrestrial hot spring.</title>
        <authorList>
            <person name="Iino T."/>
            <person name="Ohkuma M."/>
            <person name="Haruta S."/>
        </authorList>
    </citation>
    <scope>NUCLEOTIDE SEQUENCE [LARGE SCALE GENOMIC DNA]</scope>
    <source>
        <strain evidence="7 8">LA</strain>
    </source>
</reference>
<protein>
    <submittedName>
        <fullName evidence="7">Ubiquinone biosynthesis protein UbiA</fullName>
    </submittedName>
</protein>
<dbReference type="InterPro" id="IPR000537">
    <property type="entry name" value="UbiA_prenyltransferase"/>
</dbReference>
<feature type="transmembrane region" description="Helical" evidence="6">
    <location>
        <begin position="29"/>
        <end position="48"/>
    </location>
</feature>
<evidence type="ECO:0000256" key="2">
    <source>
        <dbReference type="ARBA" id="ARBA00022475"/>
    </source>
</evidence>
<keyword evidence="4 6" id="KW-1133">Transmembrane helix</keyword>
<accession>A0A401XN20</accession>
<dbReference type="Gene3D" id="1.10.357.140">
    <property type="entry name" value="UbiA prenyltransferase"/>
    <property type="match status" value="1"/>
</dbReference>
<feature type="transmembrane region" description="Helical" evidence="6">
    <location>
        <begin position="252"/>
        <end position="271"/>
    </location>
</feature>
<dbReference type="AlphaFoldDB" id="A0A401XN20"/>
<evidence type="ECO:0000256" key="5">
    <source>
        <dbReference type="ARBA" id="ARBA00023136"/>
    </source>
</evidence>
<sequence>MEENTSHTTGSSSPTITLKILALLSHVRWQNILVLALSQYLAVFFVLNDPKDWNKVLTDWVMHIIILCGMLAVAGGYLINNFYDREKDLINRPHRTLLEAYVNNDLIVRLYILINFLALVLSLLVSLRAFFYYVVFIVLLWFYSHKVKKKPLAGNLLASSLAIYPFFSVFIYYKLHNWNVLFYTLLIWMLLYTRELIKDLESHRGDLIAGYHTLPVLVGKLNAQIFLRWILLADVVFFLLFSVHVFGRLNVLIYYTLAVAGVIFGMFILSLKENINMYIALWHQIFRIIVFIGVFFLALEPNWHLV</sequence>
<dbReference type="RefSeq" id="WP_124398482.1">
    <property type="nucleotide sequence ID" value="NZ_BHZE01000023.1"/>
</dbReference>
<gene>
    <name evidence="7" type="ORF">JCM31826_19060</name>
</gene>
<feature type="transmembrane region" description="Helical" evidence="6">
    <location>
        <begin position="60"/>
        <end position="79"/>
    </location>
</feature>
<feature type="transmembrane region" description="Helical" evidence="6">
    <location>
        <begin position="180"/>
        <end position="197"/>
    </location>
</feature>
<dbReference type="InterPro" id="IPR044878">
    <property type="entry name" value="UbiA_sf"/>
</dbReference>
<dbReference type="CDD" id="cd13961">
    <property type="entry name" value="PT_UbiA_DGGGPS"/>
    <property type="match status" value="1"/>
</dbReference>